<reference evidence="1" key="1">
    <citation type="submission" date="2024-03" db="EMBL/GenBank/DDBJ databases">
        <title>Novel Streptomyces species of biotechnological and ecological value are a feature of Machair soil.</title>
        <authorList>
            <person name="Prole J.R."/>
            <person name="Goodfellow M."/>
            <person name="Allenby N."/>
            <person name="Ward A.C."/>
        </authorList>
    </citation>
    <scope>NUCLEOTIDE SEQUENCE</scope>
    <source>
        <strain evidence="1">MS1.AVA.4</strain>
    </source>
</reference>
<dbReference type="EMBL" id="JBBKAI010000002">
    <property type="protein sequence ID" value="MEJ8661829.1"/>
    <property type="molecule type" value="Genomic_DNA"/>
</dbReference>
<organism evidence="1 2">
    <name type="scientific">Streptomyces pratisoli</name>
    <dbReference type="NCBI Taxonomy" id="3139917"/>
    <lineage>
        <taxon>Bacteria</taxon>
        <taxon>Bacillati</taxon>
        <taxon>Actinomycetota</taxon>
        <taxon>Actinomycetes</taxon>
        <taxon>Kitasatosporales</taxon>
        <taxon>Streptomycetaceae</taxon>
        <taxon>Streptomyces</taxon>
    </lineage>
</organism>
<protein>
    <submittedName>
        <fullName evidence="1">Uncharacterized protein</fullName>
    </submittedName>
</protein>
<sequence length="119" mass="13122">MSTVDPLLKRLTDRVEREQLALPITLVIHGTTITGEVVPHAVWAKHIADQLSRSESRASIFATDFVWEHDQPERDGNYLHLSGGKVVSAGTAYPEHGGLFRIGIDAVSGWFLGEIQVHP</sequence>
<comment type="caution">
    <text evidence="1">The sequence shown here is derived from an EMBL/GenBank/DDBJ whole genome shotgun (WGS) entry which is preliminary data.</text>
</comment>
<accession>A0ACC6QUD2</accession>
<gene>
    <name evidence="1" type="ORF">WKI58_35895</name>
</gene>
<proteinExistence type="predicted"/>
<name>A0ACC6QUD2_9ACTN</name>
<dbReference type="Proteomes" id="UP001375539">
    <property type="component" value="Unassembled WGS sequence"/>
</dbReference>
<keyword evidence="2" id="KW-1185">Reference proteome</keyword>
<evidence type="ECO:0000313" key="2">
    <source>
        <dbReference type="Proteomes" id="UP001375539"/>
    </source>
</evidence>
<evidence type="ECO:0000313" key="1">
    <source>
        <dbReference type="EMBL" id="MEJ8661829.1"/>
    </source>
</evidence>